<protein>
    <submittedName>
        <fullName evidence="1">DUF1569 domain-containing protein</fullName>
    </submittedName>
</protein>
<name>A0ABX1CYL7_9FLAO</name>
<comment type="caution">
    <text evidence="1">The sequence shown here is derived from an EMBL/GenBank/DDBJ whole genome shotgun (WGS) entry which is preliminary data.</text>
</comment>
<proteinExistence type="predicted"/>
<evidence type="ECO:0000313" key="1">
    <source>
        <dbReference type="EMBL" id="NJW53359.1"/>
    </source>
</evidence>
<keyword evidence="2" id="KW-1185">Reference proteome</keyword>
<dbReference type="InterPro" id="IPR034660">
    <property type="entry name" value="DinB/YfiT-like"/>
</dbReference>
<reference evidence="1 2" key="1">
    <citation type="submission" date="2020-03" db="EMBL/GenBank/DDBJ databases">
        <title>Salinimicrobium sp. nov, isolated from SCS.</title>
        <authorList>
            <person name="Cao W.R."/>
        </authorList>
    </citation>
    <scope>NUCLEOTIDE SEQUENCE [LARGE SCALE GENOMIC DNA]</scope>
    <source>
        <strain evidence="2">J15B91</strain>
    </source>
</reference>
<gene>
    <name evidence="1" type="ORF">HC175_10540</name>
</gene>
<organism evidence="1 2">
    <name type="scientific">Salinimicrobium oceani</name>
    <dbReference type="NCBI Taxonomy" id="2722702"/>
    <lineage>
        <taxon>Bacteria</taxon>
        <taxon>Pseudomonadati</taxon>
        <taxon>Bacteroidota</taxon>
        <taxon>Flavobacteriia</taxon>
        <taxon>Flavobacteriales</taxon>
        <taxon>Flavobacteriaceae</taxon>
        <taxon>Salinimicrobium</taxon>
    </lineage>
</organism>
<dbReference type="Gene3D" id="1.20.120.450">
    <property type="entry name" value="dinb family like domain"/>
    <property type="match status" value="1"/>
</dbReference>
<dbReference type="InterPro" id="IPR011463">
    <property type="entry name" value="DUF1569"/>
</dbReference>
<dbReference type="RefSeq" id="WP_168138461.1">
    <property type="nucleotide sequence ID" value="NZ_JAAVJR010000005.1"/>
</dbReference>
<sequence>MDKQLQKLQYQLDEMEQKIPFLKSKAPEISKATVGWHLDHDLRVILAVISGLENSEPQAYKRSFSWKKKLVFLLNKIPRGKARAPRRVIPDGEISAEELEDKIKTTRKKLNSFQTLPENAFFEHPFFGHLRKEETPKFLVIHTEHHLKIVRDILKDK</sequence>
<dbReference type="Proteomes" id="UP000703674">
    <property type="component" value="Unassembled WGS sequence"/>
</dbReference>
<dbReference type="EMBL" id="JAAVJR010000005">
    <property type="protein sequence ID" value="NJW53359.1"/>
    <property type="molecule type" value="Genomic_DNA"/>
</dbReference>
<accession>A0ABX1CYL7</accession>
<evidence type="ECO:0000313" key="2">
    <source>
        <dbReference type="Proteomes" id="UP000703674"/>
    </source>
</evidence>
<dbReference type="Pfam" id="PF07606">
    <property type="entry name" value="DUF1569"/>
    <property type="match status" value="1"/>
</dbReference>